<feature type="region of interest" description="Disordered" evidence="2">
    <location>
        <begin position="939"/>
        <end position="1005"/>
    </location>
</feature>
<dbReference type="PANTHER" id="PTHR46918:SF1">
    <property type="entry name" value="SYNAPTONEMAL COMPLEX PROTEIN 1"/>
    <property type="match status" value="1"/>
</dbReference>
<evidence type="ECO:0000313" key="3">
    <source>
        <dbReference type="EMBL" id="CAH1799807.1"/>
    </source>
</evidence>
<feature type="compositionally biased region" description="Low complexity" evidence="2">
    <location>
        <begin position="87"/>
        <end position="108"/>
    </location>
</feature>
<feature type="coiled-coil region" evidence="1">
    <location>
        <begin position="152"/>
        <end position="186"/>
    </location>
</feature>
<evidence type="ECO:0000256" key="2">
    <source>
        <dbReference type="SAM" id="MobiDB-lite"/>
    </source>
</evidence>
<feature type="compositionally biased region" description="Low complexity" evidence="2">
    <location>
        <begin position="976"/>
        <end position="985"/>
    </location>
</feature>
<dbReference type="OrthoDB" id="10064612at2759"/>
<organism evidence="3 4">
    <name type="scientific">Owenia fusiformis</name>
    <name type="common">Polychaete worm</name>
    <dbReference type="NCBI Taxonomy" id="6347"/>
    <lineage>
        <taxon>Eukaryota</taxon>
        <taxon>Metazoa</taxon>
        <taxon>Spiralia</taxon>
        <taxon>Lophotrochozoa</taxon>
        <taxon>Annelida</taxon>
        <taxon>Polychaeta</taxon>
        <taxon>Sedentaria</taxon>
        <taxon>Canalipalpata</taxon>
        <taxon>Sabellida</taxon>
        <taxon>Oweniida</taxon>
        <taxon>Oweniidae</taxon>
        <taxon>Owenia</taxon>
    </lineage>
</organism>
<feature type="compositionally biased region" description="Basic and acidic residues" evidence="2">
    <location>
        <begin position="996"/>
        <end position="1005"/>
    </location>
</feature>
<dbReference type="InterPro" id="IPR008827">
    <property type="entry name" value="SYCP1"/>
</dbReference>
<dbReference type="SUPFAM" id="SSF57997">
    <property type="entry name" value="Tropomyosin"/>
    <property type="match status" value="1"/>
</dbReference>
<dbReference type="Proteomes" id="UP000749559">
    <property type="component" value="Unassembled WGS sequence"/>
</dbReference>
<keyword evidence="4" id="KW-1185">Reference proteome</keyword>
<dbReference type="EMBL" id="CAIIXF020000011">
    <property type="protein sequence ID" value="CAH1799807.1"/>
    <property type="molecule type" value="Genomic_DNA"/>
</dbReference>
<feature type="compositionally biased region" description="Polar residues" evidence="2">
    <location>
        <begin position="890"/>
        <end position="901"/>
    </location>
</feature>
<accession>A0A8J1TAU9</accession>
<feature type="region of interest" description="Disordered" evidence="2">
    <location>
        <begin position="838"/>
        <end position="906"/>
    </location>
</feature>
<feature type="compositionally biased region" description="Basic residues" evidence="2">
    <location>
        <begin position="1033"/>
        <end position="1043"/>
    </location>
</feature>
<dbReference type="GO" id="GO:0007130">
    <property type="term" value="P:synaptonemal complex assembly"/>
    <property type="evidence" value="ECO:0007669"/>
    <property type="project" value="InterPro"/>
</dbReference>
<keyword evidence="1" id="KW-0175">Coiled coil</keyword>
<proteinExistence type="predicted"/>
<dbReference type="AlphaFoldDB" id="A0A8J1TAU9"/>
<feature type="non-terminal residue" evidence="3">
    <location>
        <position position="1"/>
    </location>
</feature>
<feature type="compositionally biased region" description="Polar residues" evidence="2">
    <location>
        <begin position="109"/>
        <end position="118"/>
    </location>
</feature>
<feature type="compositionally biased region" description="Low complexity" evidence="2">
    <location>
        <begin position="860"/>
        <end position="876"/>
    </location>
</feature>
<name>A0A8J1TAU9_OWEFU</name>
<protein>
    <submittedName>
        <fullName evidence="3">Uncharacterized protein</fullName>
    </submittedName>
</protein>
<dbReference type="Pfam" id="PF05483">
    <property type="entry name" value="SCP-1"/>
    <property type="match status" value="1"/>
</dbReference>
<comment type="caution">
    <text evidence="3">The sequence shown here is derived from an EMBL/GenBank/DDBJ whole genome shotgun (WGS) entry which is preliminary data.</text>
</comment>
<dbReference type="GO" id="GO:0000795">
    <property type="term" value="C:synaptonemal complex"/>
    <property type="evidence" value="ECO:0007669"/>
    <property type="project" value="InterPro"/>
</dbReference>
<sequence length="1084" mass="124808">FSLFLIFATTRLYSLMQRTKEQPYFISTGMSELQDSHKDHATFSFPSMDTHQQVNRVNTTKASADTGSHFFAPLNTQILRDKENLPQQQHHQVRQQQKQQQQQQQQKVGTGQISSLHSKLTHEAEKIRKWKVQTEIELKEKDAKVLEMNHTVDALRKSILEMQLENENLSLKLQDEMDNREVINNKIESTRIICTALKDNTAQIDVKFKKCEEERLNLLQCQQQHQQQFEMLSESFQQLTITATQGHMELKSRMEQSEKEYKLTVDNLTSRLADADTKIVQKQLEIEENSEKLNQTNQKYMELQKHMSDLQQDKALLSRRLKETETAGAQLTTQLESMTTTLEKEKTLGKNLGEKILGLQSELDETISSRDTFIATANNTEKLYIERVNELKAELNTSQQQIEDEQKRCSDLKTSLSKSNSSIEELKSAKDMLILEKTEISDKMVELQKAKAILEESYTKSEDRVSQVTHEKVDCEKELQKLQTHSKDLENKLVSLEKHIETLSNEKRDLTTTLEQANTEINKLKDVKQDLAKISSEKKSTSGELKQAQSKIKKANAEILEVKSELKEALVREHSSLDKVDKLEAELESVRSELSTSVKSKDDIQCQLDDLKKNLKTVKGRLTSQTRQSSTFEDRSKSLNQMLEEAKNESTVLKEDKEKLQQQLKETTELMKDEVKKSKKILEESKAEKTKNKAALESQTKEITTVLQKYKMENEKIVLQKEKEIAGLMKELENKDDTSKQNNEKISNLSDEIKSFEEKLEGVEKENNTLKADIESKVKAVETFKEDIKSKDKDIKQLLESISCLKEKDSVRAEQVKEVERLKEIEWQEKLKELERLKEREAEQKEIERKQRLQPPSTPRTPIRPIKKISPPKVIKNTTTPRIDIEPATPQRSILRQGNSVSKKRRVMFAQDDDINTISDAESSSSELVEIELDEMENRLKNKKPGNHTPLMVRPSPKFRQSPSAVVTPLPRDPQPARTPTRTPLRPVPRGPSIHTQKDETPLDEKANFKSLFPDATEDLCDDAPKKPLLSRSKPKCNIKKTPNRSQGKFFKSSPIEKKKVTKTKDKDAQWFDMDAVFGFGTED</sequence>
<feature type="coiled-coil region" evidence="1">
    <location>
        <begin position="265"/>
        <end position="327"/>
    </location>
</feature>
<evidence type="ECO:0000313" key="4">
    <source>
        <dbReference type="Proteomes" id="UP000749559"/>
    </source>
</evidence>
<evidence type="ECO:0000256" key="1">
    <source>
        <dbReference type="SAM" id="Coils"/>
    </source>
</evidence>
<feature type="region of interest" description="Disordered" evidence="2">
    <location>
        <begin position="85"/>
        <end position="120"/>
    </location>
</feature>
<reference evidence="3" key="1">
    <citation type="submission" date="2022-03" db="EMBL/GenBank/DDBJ databases">
        <authorList>
            <person name="Martin C."/>
        </authorList>
    </citation>
    <scope>NUCLEOTIDE SEQUENCE</scope>
</reference>
<feature type="region of interest" description="Disordered" evidence="2">
    <location>
        <begin position="1023"/>
        <end position="1055"/>
    </location>
</feature>
<dbReference type="PANTHER" id="PTHR46918">
    <property type="entry name" value="SYNAPTONEMAL COMPLEX PROTEIN 1"/>
    <property type="match status" value="1"/>
</dbReference>
<gene>
    <name evidence="3" type="ORF">OFUS_LOCUS23776</name>
</gene>
<feature type="compositionally biased region" description="Basic and acidic residues" evidence="2">
    <location>
        <begin position="838"/>
        <end position="851"/>
    </location>
</feature>